<dbReference type="Pfam" id="PF10711">
    <property type="entry name" value="DUF2513"/>
    <property type="match status" value="1"/>
</dbReference>
<proteinExistence type="predicted"/>
<evidence type="ECO:0000313" key="2">
    <source>
        <dbReference type="Proteomes" id="UP000269001"/>
    </source>
</evidence>
<keyword evidence="2" id="KW-1185">Reference proteome</keyword>
<dbReference type="AlphaFoldDB" id="A0A3A8E9K1"/>
<gene>
    <name evidence="1" type="ORF">D7V21_13490</name>
</gene>
<dbReference type="InterPro" id="IPR019650">
    <property type="entry name" value="DUF2513"/>
</dbReference>
<dbReference type="EMBL" id="RAXU01000019">
    <property type="protein sequence ID" value="RKG31682.1"/>
    <property type="molecule type" value="Genomic_DNA"/>
</dbReference>
<name>A0A3A8E9K1_9GAMM</name>
<evidence type="ECO:0000313" key="1">
    <source>
        <dbReference type="EMBL" id="RKG31682.1"/>
    </source>
</evidence>
<organism evidence="1 2">
    <name type="scientific">Acinetobacter guerrae</name>
    <dbReference type="NCBI Taxonomy" id="1843371"/>
    <lineage>
        <taxon>Bacteria</taxon>
        <taxon>Pseudomonadati</taxon>
        <taxon>Pseudomonadota</taxon>
        <taxon>Gammaproteobacteria</taxon>
        <taxon>Moraxellales</taxon>
        <taxon>Moraxellaceae</taxon>
        <taxon>Acinetobacter</taxon>
    </lineage>
</organism>
<comment type="caution">
    <text evidence="1">The sequence shown here is derived from an EMBL/GenBank/DDBJ whole genome shotgun (WGS) entry which is preliminary data.</text>
</comment>
<dbReference type="Proteomes" id="UP000269001">
    <property type="component" value="Unassembled WGS sequence"/>
</dbReference>
<accession>A0A3A8E9K1</accession>
<reference evidence="1 2" key="1">
    <citation type="submission" date="2018-09" db="EMBL/GenBank/DDBJ databases">
        <title>The draft genome of Acinetobacter spp. strains.</title>
        <authorList>
            <person name="Qin J."/>
            <person name="Feng Y."/>
            <person name="Zong Z."/>
        </authorList>
    </citation>
    <scope>NUCLEOTIDE SEQUENCE [LARGE SCALE GENOMIC DNA]</scope>
    <source>
        <strain evidence="1 2">WCHAc060096</strain>
    </source>
</reference>
<dbReference type="RefSeq" id="WP_120370983.1">
    <property type="nucleotide sequence ID" value="NZ_RAXU01000019.1"/>
</dbReference>
<sequence>MKRDWDVIRHVLIAIEDDNYDEYLEKSENDEAIIKNIVLLIQAGFIDGKVLASLDENADVYVNDLTWQGHELLDTIRSKPVWEKIKSTAVEKGIELTFDTVKVLGAKVIELIIGS</sequence>
<protein>
    <submittedName>
        <fullName evidence="1">DUF2513 domain-containing protein</fullName>
    </submittedName>
</protein>